<sequence>MNLKFVISHAPSFFPCITGALAHIGDEQIRVSKLSTFVIYRMIRRRVTSDTTLEEHGFDRQVEEQSGVPVYLELGNEHRNSRHYSAACF</sequence>
<dbReference type="Proteomes" id="UP000094385">
    <property type="component" value="Unassembled WGS sequence"/>
</dbReference>
<gene>
    <name evidence="1" type="ORF">LIPSTDRAFT_73935</name>
</gene>
<protein>
    <submittedName>
        <fullName evidence="1">Uncharacterized protein</fullName>
    </submittedName>
</protein>
<name>A0A1E3Q165_LIPST</name>
<reference evidence="1 2" key="1">
    <citation type="journal article" date="2016" name="Proc. Natl. Acad. Sci. U.S.A.">
        <title>Comparative genomics of biotechnologically important yeasts.</title>
        <authorList>
            <person name="Riley R."/>
            <person name="Haridas S."/>
            <person name="Wolfe K.H."/>
            <person name="Lopes M.R."/>
            <person name="Hittinger C.T."/>
            <person name="Goeker M."/>
            <person name="Salamov A.A."/>
            <person name="Wisecaver J.H."/>
            <person name="Long T.M."/>
            <person name="Calvey C.H."/>
            <person name="Aerts A.L."/>
            <person name="Barry K.W."/>
            <person name="Choi C."/>
            <person name="Clum A."/>
            <person name="Coughlan A.Y."/>
            <person name="Deshpande S."/>
            <person name="Douglass A.P."/>
            <person name="Hanson S.J."/>
            <person name="Klenk H.-P."/>
            <person name="LaButti K.M."/>
            <person name="Lapidus A."/>
            <person name="Lindquist E.A."/>
            <person name="Lipzen A.M."/>
            <person name="Meier-Kolthoff J.P."/>
            <person name="Ohm R.A."/>
            <person name="Otillar R.P."/>
            <person name="Pangilinan J.L."/>
            <person name="Peng Y."/>
            <person name="Rokas A."/>
            <person name="Rosa C.A."/>
            <person name="Scheuner C."/>
            <person name="Sibirny A.A."/>
            <person name="Slot J.C."/>
            <person name="Stielow J.B."/>
            <person name="Sun H."/>
            <person name="Kurtzman C.P."/>
            <person name="Blackwell M."/>
            <person name="Grigoriev I.V."/>
            <person name="Jeffries T.W."/>
        </authorList>
    </citation>
    <scope>NUCLEOTIDE SEQUENCE [LARGE SCALE GENOMIC DNA]</scope>
    <source>
        <strain evidence="1 2">NRRL Y-11557</strain>
    </source>
</reference>
<proteinExistence type="predicted"/>
<accession>A0A1E3Q165</accession>
<dbReference type="EMBL" id="KV454298">
    <property type="protein sequence ID" value="ODQ71298.1"/>
    <property type="molecule type" value="Genomic_DNA"/>
</dbReference>
<keyword evidence="2" id="KW-1185">Reference proteome</keyword>
<evidence type="ECO:0000313" key="2">
    <source>
        <dbReference type="Proteomes" id="UP000094385"/>
    </source>
</evidence>
<dbReference type="AlphaFoldDB" id="A0A1E3Q165"/>
<evidence type="ECO:0000313" key="1">
    <source>
        <dbReference type="EMBL" id="ODQ71298.1"/>
    </source>
</evidence>
<organism evidence="1 2">
    <name type="scientific">Lipomyces starkeyi NRRL Y-11557</name>
    <dbReference type="NCBI Taxonomy" id="675824"/>
    <lineage>
        <taxon>Eukaryota</taxon>
        <taxon>Fungi</taxon>
        <taxon>Dikarya</taxon>
        <taxon>Ascomycota</taxon>
        <taxon>Saccharomycotina</taxon>
        <taxon>Lipomycetes</taxon>
        <taxon>Lipomycetales</taxon>
        <taxon>Lipomycetaceae</taxon>
        <taxon>Lipomyces</taxon>
    </lineage>
</organism>